<evidence type="ECO:0000256" key="5">
    <source>
        <dbReference type="ARBA" id="ARBA00022741"/>
    </source>
</evidence>
<dbReference type="InterPro" id="IPR004358">
    <property type="entry name" value="Sig_transdc_His_kin-like_C"/>
</dbReference>
<dbReference type="Gene3D" id="1.10.287.130">
    <property type="match status" value="1"/>
</dbReference>
<evidence type="ECO:0000256" key="4">
    <source>
        <dbReference type="ARBA" id="ARBA00022679"/>
    </source>
</evidence>
<keyword evidence="3" id="KW-0597">Phosphoprotein</keyword>
<name>A0AAW6TWT2_9BACT</name>
<keyword evidence="7 10" id="KW-0067">ATP-binding</keyword>
<dbReference type="Proteomes" id="UP001431776">
    <property type="component" value="Unassembled WGS sequence"/>
</dbReference>
<dbReference type="InterPro" id="IPR005467">
    <property type="entry name" value="His_kinase_dom"/>
</dbReference>
<protein>
    <recommendedName>
        <fullName evidence="2">histidine kinase</fullName>
        <ecNumber evidence="2">2.7.13.3</ecNumber>
    </recommendedName>
</protein>
<sequence length="280" mass="30375">MSGVILTLLIVVPAAALLLRRARRRETAARAAKVDSDETLTRLTGELAHEVKNPLSTIKVNLKLTREALEGIDFREAQKLALDRCQHSLSGAKRKITIIEKETDRLEQIVDGFLCYVKRPDLQLATMDLNELVGDMVDFYLPQACSHLLTLRHSLAGEPLVCRVDAGALKQVLLNLLINAQQAMEAGGELMVRTHRRSGKAVVEISDTGRGIPAEKLPTLFRPYHSSRSGGTGLGLATAKKIVESHGGTISVHSEPGKGSQFTIELPLAGFESVSSEVSA</sequence>
<evidence type="ECO:0000256" key="7">
    <source>
        <dbReference type="ARBA" id="ARBA00022840"/>
    </source>
</evidence>
<feature type="domain" description="Histidine kinase" evidence="9">
    <location>
        <begin position="46"/>
        <end position="270"/>
    </location>
</feature>
<reference evidence="10" key="1">
    <citation type="submission" date="2023-05" db="EMBL/GenBank/DDBJ databases">
        <title>Anaerotaeda fermentans gen. nov., sp. nov., a novel anaerobic planctomycete of the new family within the order Sedimentisphaerales isolated from Taman Peninsula, Russia.</title>
        <authorList>
            <person name="Khomyakova M.A."/>
            <person name="Merkel A.Y."/>
            <person name="Slobodkin A.I."/>
        </authorList>
    </citation>
    <scope>NUCLEOTIDE SEQUENCE</scope>
    <source>
        <strain evidence="10">M17dextr</strain>
    </source>
</reference>
<evidence type="ECO:0000313" key="11">
    <source>
        <dbReference type="Proteomes" id="UP001431776"/>
    </source>
</evidence>
<dbReference type="InterPro" id="IPR003661">
    <property type="entry name" value="HisK_dim/P_dom"/>
</dbReference>
<accession>A0AAW6TWT2</accession>
<keyword evidence="6" id="KW-0418">Kinase</keyword>
<keyword evidence="5" id="KW-0547">Nucleotide-binding</keyword>
<comment type="caution">
    <text evidence="10">The sequence shown here is derived from an EMBL/GenBank/DDBJ whole genome shotgun (WGS) entry which is preliminary data.</text>
</comment>
<dbReference type="PANTHER" id="PTHR43065:SF10">
    <property type="entry name" value="PEROXIDE STRESS-ACTIVATED HISTIDINE KINASE MAK3"/>
    <property type="match status" value="1"/>
</dbReference>
<dbReference type="PANTHER" id="PTHR43065">
    <property type="entry name" value="SENSOR HISTIDINE KINASE"/>
    <property type="match status" value="1"/>
</dbReference>
<gene>
    <name evidence="10" type="ORF">QJ522_02540</name>
</gene>
<dbReference type="GO" id="GO:0000155">
    <property type="term" value="F:phosphorelay sensor kinase activity"/>
    <property type="evidence" value="ECO:0007669"/>
    <property type="project" value="InterPro"/>
</dbReference>
<evidence type="ECO:0000256" key="8">
    <source>
        <dbReference type="ARBA" id="ARBA00023012"/>
    </source>
</evidence>
<organism evidence="10 11">
    <name type="scientific">Anaerobaca lacustris</name>
    <dbReference type="NCBI Taxonomy" id="3044600"/>
    <lineage>
        <taxon>Bacteria</taxon>
        <taxon>Pseudomonadati</taxon>
        <taxon>Planctomycetota</taxon>
        <taxon>Phycisphaerae</taxon>
        <taxon>Sedimentisphaerales</taxon>
        <taxon>Anaerobacaceae</taxon>
        <taxon>Anaerobaca</taxon>
    </lineage>
</organism>
<dbReference type="EMBL" id="JASCXX010000002">
    <property type="protein sequence ID" value="MDI6447909.1"/>
    <property type="molecule type" value="Genomic_DNA"/>
</dbReference>
<dbReference type="SUPFAM" id="SSF47384">
    <property type="entry name" value="Homodimeric domain of signal transducing histidine kinase"/>
    <property type="match status" value="1"/>
</dbReference>
<dbReference type="InterPro" id="IPR003594">
    <property type="entry name" value="HATPase_dom"/>
</dbReference>
<dbReference type="Gene3D" id="3.30.565.10">
    <property type="entry name" value="Histidine kinase-like ATPase, C-terminal domain"/>
    <property type="match status" value="1"/>
</dbReference>
<evidence type="ECO:0000256" key="3">
    <source>
        <dbReference type="ARBA" id="ARBA00022553"/>
    </source>
</evidence>
<keyword evidence="8" id="KW-0902">Two-component regulatory system</keyword>
<dbReference type="PROSITE" id="PS50109">
    <property type="entry name" value="HIS_KIN"/>
    <property type="match status" value="1"/>
</dbReference>
<dbReference type="SMART" id="SM00387">
    <property type="entry name" value="HATPase_c"/>
    <property type="match status" value="1"/>
</dbReference>
<dbReference type="EC" id="2.7.13.3" evidence="2"/>
<dbReference type="SUPFAM" id="SSF55874">
    <property type="entry name" value="ATPase domain of HSP90 chaperone/DNA topoisomerase II/histidine kinase"/>
    <property type="match status" value="1"/>
</dbReference>
<dbReference type="InterPro" id="IPR036890">
    <property type="entry name" value="HATPase_C_sf"/>
</dbReference>
<dbReference type="Pfam" id="PF00512">
    <property type="entry name" value="HisKA"/>
    <property type="match status" value="1"/>
</dbReference>
<keyword evidence="4" id="KW-0808">Transferase</keyword>
<keyword evidence="11" id="KW-1185">Reference proteome</keyword>
<dbReference type="InterPro" id="IPR036097">
    <property type="entry name" value="HisK_dim/P_sf"/>
</dbReference>
<dbReference type="Pfam" id="PF02518">
    <property type="entry name" value="HATPase_c"/>
    <property type="match status" value="1"/>
</dbReference>
<comment type="catalytic activity">
    <reaction evidence="1">
        <text>ATP + protein L-histidine = ADP + protein N-phospho-L-histidine.</text>
        <dbReference type="EC" id="2.7.13.3"/>
    </reaction>
</comment>
<evidence type="ECO:0000256" key="1">
    <source>
        <dbReference type="ARBA" id="ARBA00000085"/>
    </source>
</evidence>
<evidence type="ECO:0000256" key="6">
    <source>
        <dbReference type="ARBA" id="ARBA00022777"/>
    </source>
</evidence>
<dbReference type="PRINTS" id="PR00344">
    <property type="entry name" value="BCTRLSENSOR"/>
</dbReference>
<dbReference type="CDD" id="cd00082">
    <property type="entry name" value="HisKA"/>
    <property type="match status" value="1"/>
</dbReference>
<dbReference type="RefSeq" id="WP_349243320.1">
    <property type="nucleotide sequence ID" value="NZ_JASCXX010000002.1"/>
</dbReference>
<proteinExistence type="predicted"/>
<dbReference type="GO" id="GO:0005524">
    <property type="term" value="F:ATP binding"/>
    <property type="evidence" value="ECO:0007669"/>
    <property type="project" value="UniProtKB-KW"/>
</dbReference>
<evidence type="ECO:0000256" key="2">
    <source>
        <dbReference type="ARBA" id="ARBA00012438"/>
    </source>
</evidence>
<evidence type="ECO:0000259" key="9">
    <source>
        <dbReference type="PROSITE" id="PS50109"/>
    </source>
</evidence>
<evidence type="ECO:0000313" key="10">
    <source>
        <dbReference type="EMBL" id="MDI6447909.1"/>
    </source>
</evidence>
<dbReference type="AlphaFoldDB" id="A0AAW6TWT2"/>